<keyword evidence="3" id="KW-0833">Ubl conjugation pathway</keyword>
<dbReference type="InterPro" id="IPR048968">
    <property type="entry name" value="Apc5_N"/>
</dbReference>
<dbReference type="InterPro" id="IPR037679">
    <property type="entry name" value="Apc5"/>
</dbReference>
<reference evidence="6" key="1">
    <citation type="journal article" date="2023" name="G3 (Bethesda)">
        <title>Whole genome assembly and annotation of the endangered Caribbean coral Acropora cervicornis.</title>
        <authorList>
            <person name="Selwyn J.D."/>
            <person name="Vollmer S.V."/>
        </authorList>
    </citation>
    <scope>NUCLEOTIDE SEQUENCE</scope>
    <source>
        <strain evidence="6">K2</strain>
    </source>
</reference>
<dbReference type="Gene3D" id="1.25.40.10">
    <property type="entry name" value="Tetratricopeptide repeat domain"/>
    <property type="match status" value="1"/>
</dbReference>
<comment type="caution">
    <text evidence="6">The sequence shown here is derived from an EMBL/GenBank/DDBJ whole genome shotgun (WGS) entry which is preliminary data.</text>
</comment>
<gene>
    <name evidence="6" type="ORF">P5673_010083</name>
</gene>
<dbReference type="PANTHER" id="PTHR12830:SF9">
    <property type="entry name" value="ANAPHASE-PROMOTING COMPLEX SUBUNIT 5"/>
    <property type="match status" value="1"/>
</dbReference>
<reference evidence="6" key="2">
    <citation type="journal article" date="2023" name="Science">
        <title>Genomic signatures of disease resistance in endangered staghorn corals.</title>
        <authorList>
            <person name="Vollmer S.V."/>
            <person name="Selwyn J.D."/>
            <person name="Despard B.A."/>
            <person name="Roesel C.L."/>
        </authorList>
    </citation>
    <scope>NUCLEOTIDE SEQUENCE</scope>
    <source>
        <strain evidence="6">K2</strain>
    </source>
</reference>
<dbReference type="GO" id="GO:0045842">
    <property type="term" value="P:positive regulation of mitotic metaphase/anaphase transition"/>
    <property type="evidence" value="ECO:0007669"/>
    <property type="project" value="TreeGrafter"/>
</dbReference>
<dbReference type="EMBL" id="JARQWQ010000018">
    <property type="protein sequence ID" value="KAK2565809.1"/>
    <property type="molecule type" value="Genomic_DNA"/>
</dbReference>
<dbReference type="GO" id="GO:0070979">
    <property type="term" value="P:protein K11-linked ubiquitination"/>
    <property type="evidence" value="ECO:0007669"/>
    <property type="project" value="TreeGrafter"/>
</dbReference>
<sequence>MAAKCQKDWVSPHKVSLLILVKYISSRTTEEEHEIYADCLTICRDKLSLLLLEFFEAPDLNLCQLSQQLKIVDVRLPGLVIKSLHVLLENGISGISEFFESLEKLLAGQEPSLHKKSLFGLFTRRMILSFHKMSFSQVSHFVDLLRIYLQDDCTSVNIDMATDINEYGKWGGRKKPFLQGSVSNRQAEFFLAKQVSLIQSSEEKALSPPELQSRINSILAASPNIAEAQKNSRKHWIVCTIILSSNSGKENLLSMQINQLGWLYRLEQDGSPQAKQLLDRFVARASELKIPYLTSLGMLSHCQYEAMAGASPPKVLQNQLQMNIVNSQNSLTDLMTTAHIQQAATWQLYGKRTMMQSAEATCLSLCSLAEQHADRGMFQEASDILTFCKSKFPKHSGQSRLWMATEARINYDRALLQGDMDKAQTYVEQLAAVDKSEADYRFALNMLHTGTYTEVLPFLQKLLENSREKVSLSGGKTSAAEYQTRVLLALTQLFLLLEDPVAALPYALNCLTLSCSHYLDHVAALASLHIAQIQLSLGLPTKAVNLVKRIMVQVLSHGSLYVQCCARFLLVKCQLAAPKHEEDKSRREYDLMQCALPALDTIVKGFRKLGAINKTRDALYYQAMVYDELGYTIERNACAAECCELLQRHPVHNTSSSLFVL</sequence>
<keyword evidence="1" id="KW-0132">Cell division</keyword>
<evidence type="ECO:0000256" key="3">
    <source>
        <dbReference type="ARBA" id="ARBA00022786"/>
    </source>
</evidence>
<evidence type="ECO:0000256" key="2">
    <source>
        <dbReference type="ARBA" id="ARBA00022776"/>
    </source>
</evidence>
<feature type="domain" description="Anaphase-promoting complex subunit 5 N-terminal" evidence="5">
    <location>
        <begin position="10"/>
        <end position="152"/>
    </location>
</feature>
<dbReference type="Pfam" id="PF21371">
    <property type="entry name" value="Apc5_N"/>
    <property type="match status" value="1"/>
</dbReference>
<evidence type="ECO:0000256" key="4">
    <source>
        <dbReference type="ARBA" id="ARBA00023306"/>
    </source>
</evidence>
<dbReference type="CDD" id="cd16270">
    <property type="entry name" value="Apc5_N"/>
    <property type="match status" value="1"/>
</dbReference>
<dbReference type="GO" id="GO:0005680">
    <property type="term" value="C:anaphase-promoting complex"/>
    <property type="evidence" value="ECO:0007669"/>
    <property type="project" value="InterPro"/>
</dbReference>
<name>A0AAD9QR32_ACRCE</name>
<dbReference type="Proteomes" id="UP001249851">
    <property type="component" value="Unassembled WGS sequence"/>
</dbReference>
<organism evidence="6 7">
    <name type="scientific">Acropora cervicornis</name>
    <name type="common">Staghorn coral</name>
    <dbReference type="NCBI Taxonomy" id="6130"/>
    <lineage>
        <taxon>Eukaryota</taxon>
        <taxon>Metazoa</taxon>
        <taxon>Cnidaria</taxon>
        <taxon>Anthozoa</taxon>
        <taxon>Hexacorallia</taxon>
        <taxon>Scleractinia</taxon>
        <taxon>Astrocoeniina</taxon>
        <taxon>Acroporidae</taxon>
        <taxon>Acropora</taxon>
    </lineage>
</organism>
<evidence type="ECO:0000313" key="6">
    <source>
        <dbReference type="EMBL" id="KAK2565809.1"/>
    </source>
</evidence>
<protein>
    <submittedName>
        <fullName evidence="6">Anaphase-promoting complex subunit 5</fullName>
    </submittedName>
</protein>
<dbReference type="GO" id="GO:0051301">
    <property type="term" value="P:cell division"/>
    <property type="evidence" value="ECO:0007669"/>
    <property type="project" value="UniProtKB-KW"/>
</dbReference>
<dbReference type="PANTHER" id="PTHR12830">
    <property type="entry name" value="ANAPHASE-PROMOTING COMPLEX SUBUNIT 5"/>
    <property type="match status" value="1"/>
</dbReference>
<evidence type="ECO:0000313" key="7">
    <source>
        <dbReference type="Proteomes" id="UP001249851"/>
    </source>
</evidence>
<evidence type="ECO:0000256" key="1">
    <source>
        <dbReference type="ARBA" id="ARBA00022618"/>
    </source>
</evidence>
<accession>A0AAD9QR32</accession>
<dbReference type="InterPro" id="IPR011990">
    <property type="entry name" value="TPR-like_helical_dom_sf"/>
</dbReference>
<keyword evidence="2" id="KW-0498">Mitosis</keyword>
<dbReference type="GO" id="GO:0031145">
    <property type="term" value="P:anaphase-promoting complex-dependent catabolic process"/>
    <property type="evidence" value="ECO:0007669"/>
    <property type="project" value="TreeGrafter"/>
</dbReference>
<keyword evidence="7" id="KW-1185">Reference proteome</keyword>
<evidence type="ECO:0000259" key="5">
    <source>
        <dbReference type="Pfam" id="PF21371"/>
    </source>
</evidence>
<proteinExistence type="predicted"/>
<dbReference type="AlphaFoldDB" id="A0AAD9QR32"/>
<keyword evidence="4" id="KW-0131">Cell cycle</keyword>